<feature type="compositionally biased region" description="Basic and acidic residues" evidence="2">
    <location>
        <begin position="99"/>
        <end position="111"/>
    </location>
</feature>
<dbReference type="AlphaFoldDB" id="A0A5C7GQR6"/>
<dbReference type="PANTHER" id="PTHR35099:SF10">
    <property type="entry name" value="BZIP DOMAIN-CONTAINING PROTEIN"/>
    <property type="match status" value="1"/>
</dbReference>
<dbReference type="EMBL" id="VAHF01000013">
    <property type="protein sequence ID" value="TXG46797.1"/>
    <property type="molecule type" value="Genomic_DNA"/>
</dbReference>
<keyword evidence="1" id="KW-0175">Coiled coil</keyword>
<dbReference type="PANTHER" id="PTHR35099">
    <property type="entry name" value="OS02G0182700 PROTEIN"/>
    <property type="match status" value="1"/>
</dbReference>
<feature type="compositionally biased region" description="Basic residues" evidence="2">
    <location>
        <begin position="54"/>
        <end position="63"/>
    </location>
</feature>
<proteinExistence type="predicted"/>
<gene>
    <name evidence="3" type="ORF">EZV62_026091</name>
</gene>
<organism evidence="3 4">
    <name type="scientific">Acer yangbiense</name>
    <dbReference type="NCBI Taxonomy" id="1000413"/>
    <lineage>
        <taxon>Eukaryota</taxon>
        <taxon>Viridiplantae</taxon>
        <taxon>Streptophyta</taxon>
        <taxon>Embryophyta</taxon>
        <taxon>Tracheophyta</taxon>
        <taxon>Spermatophyta</taxon>
        <taxon>Magnoliopsida</taxon>
        <taxon>eudicotyledons</taxon>
        <taxon>Gunneridae</taxon>
        <taxon>Pentapetalae</taxon>
        <taxon>rosids</taxon>
        <taxon>malvids</taxon>
        <taxon>Sapindales</taxon>
        <taxon>Sapindaceae</taxon>
        <taxon>Hippocastanoideae</taxon>
        <taxon>Acereae</taxon>
        <taxon>Acer</taxon>
    </lineage>
</organism>
<dbReference type="Proteomes" id="UP000323000">
    <property type="component" value="Chromosome 13"/>
</dbReference>
<reference evidence="4" key="1">
    <citation type="journal article" date="2019" name="Gigascience">
        <title>De novo genome assembly of the endangered Acer yangbiense, a plant species with extremely small populations endemic to Yunnan Province, China.</title>
        <authorList>
            <person name="Yang J."/>
            <person name="Wariss H.M."/>
            <person name="Tao L."/>
            <person name="Zhang R."/>
            <person name="Yun Q."/>
            <person name="Hollingsworth P."/>
            <person name="Dao Z."/>
            <person name="Luo G."/>
            <person name="Guo H."/>
            <person name="Ma Y."/>
            <person name="Sun W."/>
        </authorList>
    </citation>
    <scope>NUCLEOTIDE SEQUENCE [LARGE SCALE GENOMIC DNA]</scope>
    <source>
        <strain evidence="4">cv. Malutang</strain>
    </source>
</reference>
<sequence length="263" mass="28942">MNMTEEDKGWLKDAMSDDALVADMLLRLKQAETTPTPTPVVKTSPALQLEWSVRQRRSRQVVRKKGELTRASPTTPLSWSGATTSSGGAGPGAADGFEESSKPSRHVDNPRSKLVGTSETTTTKKPRKKKTLAELREEEDFLLKERVNLKNQLASLRVNFEEQRATNENLKKIKLNIVPHQTMETVGASPATREAISNQPHQMEVDRDPSCVVMPTNAASNELNPSLSKTSSKLQEDGSRTSSFMLPDLNLPLDDNSGLYGIS</sequence>
<protein>
    <submittedName>
        <fullName evidence="3">Uncharacterized protein</fullName>
    </submittedName>
</protein>
<evidence type="ECO:0000256" key="1">
    <source>
        <dbReference type="SAM" id="Coils"/>
    </source>
</evidence>
<keyword evidence="4" id="KW-1185">Reference proteome</keyword>
<evidence type="ECO:0000313" key="4">
    <source>
        <dbReference type="Proteomes" id="UP000323000"/>
    </source>
</evidence>
<evidence type="ECO:0000256" key="2">
    <source>
        <dbReference type="SAM" id="MobiDB-lite"/>
    </source>
</evidence>
<feature type="compositionally biased region" description="Polar residues" evidence="2">
    <location>
        <begin position="217"/>
        <end position="233"/>
    </location>
</feature>
<name>A0A5C7GQR6_9ROSI</name>
<accession>A0A5C7GQR6</accession>
<evidence type="ECO:0000313" key="3">
    <source>
        <dbReference type="EMBL" id="TXG46797.1"/>
    </source>
</evidence>
<dbReference type="OrthoDB" id="1724644at2759"/>
<feature type="coiled-coil region" evidence="1">
    <location>
        <begin position="132"/>
        <end position="173"/>
    </location>
</feature>
<feature type="region of interest" description="Disordered" evidence="2">
    <location>
        <begin position="216"/>
        <end position="250"/>
    </location>
</feature>
<feature type="region of interest" description="Disordered" evidence="2">
    <location>
        <begin position="52"/>
        <end position="132"/>
    </location>
</feature>
<comment type="caution">
    <text evidence="3">The sequence shown here is derived from an EMBL/GenBank/DDBJ whole genome shotgun (WGS) entry which is preliminary data.</text>
</comment>